<dbReference type="Gene3D" id="2.40.128.110">
    <property type="entry name" value="Lipid/polyisoprenoid-binding, YceI-like"/>
    <property type="match status" value="1"/>
</dbReference>
<protein>
    <submittedName>
        <fullName evidence="3">YceI family protein</fullName>
    </submittedName>
</protein>
<dbReference type="NCBIfam" id="NF002994">
    <property type="entry name" value="PRK03757.1"/>
    <property type="match status" value="1"/>
</dbReference>
<feature type="signal peptide" evidence="1">
    <location>
        <begin position="1"/>
        <end position="23"/>
    </location>
</feature>
<name>A0A558D2L5_9GAMM</name>
<dbReference type="Pfam" id="PF04264">
    <property type="entry name" value="YceI"/>
    <property type="match status" value="1"/>
</dbReference>
<keyword evidence="1" id="KW-0732">Signal</keyword>
<dbReference type="SMART" id="SM00867">
    <property type="entry name" value="YceI"/>
    <property type="match status" value="1"/>
</dbReference>
<dbReference type="InterPro" id="IPR036761">
    <property type="entry name" value="TTHA0802/YceI-like_sf"/>
</dbReference>
<organism evidence="3 4">
    <name type="scientific">Sedimenticola thiotaurini</name>
    <dbReference type="NCBI Taxonomy" id="1543721"/>
    <lineage>
        <taxon>Bacteria</taxon>
        <taxon>Pseudomonadati</taxon>
        <taxon>Pseudomonadota</taxon>
        <taxon>Gammaproteobacteria</taxon>
        <taxon>Chromatiales</taxon>
        <taxon>Sedimenticolaceae</taxon>
        <taxon>Sedimenticola</taxon>
    </lineage>
</organism>
<dbReference type="InterPro" id="IPR007372">
    <property type="entry name" value="Lipid/polyisoprenoid-bd_YceI"/>
</dbReference>
<feature type="domain" description="Lipid/polyisoprenoid-binding YceI-like" evidence="2">
    <location>
        <begin position="25"/>
        <end position="190"/>
    </location>
</feature>
<evidence type="ECO:0000313" key="3">
    <source>
        <dbReference type="EMBL" id="TVT55252.1"/>
    </source>
</evidence>
<evidence type="ECO:0000259" key="2">
    <source>
        <dbReference type="SMART" id="SM00867"/>
    </source>
</evidence>
<dbReference type="SUPFAM" id="SSF101874">
    <property type="entry name" value="YceI-like"/>
    <property type="match status" value="1"/>
</dbReference>
<feature type="chain" id="PRO_5021764234" evidence="1">
    <location>
        <begin position="24"/>
        <end position="192"/>
    </location>
</feature>
<dbReference type="PANTHER" id="PTHR34406">
    <property type="entry name" value="PROTEIN YCEI"/>
    <property type="match status" value="1"/>
</dbReference>
<comment type="caution">
    <text evidence="3">The sequence shown here is derived from an EMBL/GenBank/DDBJ whole genome shotgun (WGS) entry which is preliminary data.</text>
</comment>
<accession>A0A558D2L5</accession>
<gene>
    <name evidence="3" type="ORF">FHK82_08785</name>
</gene>
<reference evidence="3 4" key="1">
    <citation type="submission" date="2019-07" db="EMBL/GenBank/DDBJ databases">
        <title>The pathways for chlorine oxyanion respiration interact through the shared metabolite chlorate.</title>
        <authorList>
            <person name="Barnum T.P."/>
            <person name="Cheng Y."/>
            <person name="Hill K.A."/>
            <person name="Lucas L.N."/>
            <person name="Carlson H.K."/>
            <person name="Coates J.D."/>
        </authorList>
    </citation>
    <scope>NUCLEOTIDE SEQUENCE [LARGE SCALE GENOMIC DNA]</scope>
    <source>
        <strain evidence="3">BK-3</strain>
    </source>
</reference>
<proteinExistence type="predicted"/>
<dbReference type="Proteomes" id="UP000317355">
    <property type="component" value="Unassembled WGS sequence"/>
</dbReference>
<sequence length="192" mass="21039">MRKRFIVPLISAFTLALSAPVSADDYVIDTKGAHAFVQFKISHLGYSWVMGRFNDFSGGFSYDEANPSASKVSVTINPASVDTNHAERDKHLRSKDFLKVDEFSQITFNSTSYEDKGNNKAVLKGDLTLHGVTKPVTIDVTHIGAGKDPWGGYRRGFEGTTSLTLKDFAIPMDLGPASSTLEVYLSVEGIRK</sequence>
<evidence type="ECO:0000256" key="1">
    <source>
        <dbReference type="SAM" id="SignalP"/>
    </source>
</evidence>
<dbReference type="EMBL" id="VMRY01000035">
    <property type="protein sequence ID" value="TVT55252.1"/>
    <property type="molecule type" value="Genomic_DNA"/>
</dbReference>
<dbReference type="PANTHER" id="PTHR34406:SF1">
    <property type="entry name" value="PROTEIN YCEI"/>
    <property type="match status" value="1"/>
</dbReference>
<dbReference type="AlphaFoldDB" id="A0A558D2L5"/>
<evidence type="ECO:0000313" key="4">
    <source>
        <dbReference type="Proteomes" id="UP000317355"/>
    </source>
</evidence>